<dbReference type="GeneID" id="39745390"/>
<reference evidence="2" key="1">
    <citation type="submission" date="2017-04" db="EMBL/GenBank/DDBJ databases">
        <title>Plasmodium gonderi genome.</title>
        <authorList>
            <person name="Arisue N."/>
            <person name="Honma H."/>
            <person name="Kawai S."/>
            <person name="Tougan T."/>
            <person name="Tanabe K."/>
            <person name="Horii T."/>
        </authorList>
    </citation>
    <scope>NUCLEOTIDE SEQUENCE [LARGE SCALE GENOMIC DNA]</scope>
    <source>
        <strain evidence="2">ATCC 30045</strain>
    </source>
</reference>
<protein>
    <recommendedName>
        <fullName evidence="3">Variable surface protein</fullName>
    </recommendedName>
</protein>
<dbReference type="Proteomes" id="UP000195521">
    <property type="component" value="Unassembled WGS sequence"/>
</dbReference>
<dbReference type="AlphaFoldDB" id="A0A1Y1JV08"/>
<feature type="non-terminal residue" evidence="1">
    <location>
        <position position="1"/>
    </location>
</feature>
<feature type="non-terminal residue" evidence="1">
    <location>
        <position position="183"/>
    </location>
</feature>
<proteinExistence type="predicted"/>
<dbReference type="RefSeq" id="XP_028547171.1">
    <property type="nucleotide sequence ID" value="XM_028691370.1"/>
</dbReference>
<accession>A0A1Y1JV08</accession>
<dbReference type="EMBL" id="BDQF01000470">
    <property type="protein sequence ID" value="GAW84582.1"/>
    <property type="molecule type" value="Genomic_DNA"/>
</dbReference>
<comment type="caution">
    <text evidence="1">The sequence shown here is derived from an EMBL/GenBank/DDBJ whole genome shotgun (WGS) entry which is preliminary data.</text>
</comment>
<evidence type="ECO:0000313" key="1">
    <source>
        <dbReference type="EMBL" id="GAW84582.1"/>
    </source>
</evidence>
<keyword evidence="2" id="KW-1185">Reference proteome</keyword>
<evidence type="ECO:0008006" key="3">
    <source>
        <dbReference type="Google" id="ProtNLM"/>
    </source>
</evidence>
<evidence type="ECO:0000313" key="2">
    <source>
        <dbReference type="Proteomes" id="UP000195521"/>
    </source>
</evidence>
<name>A0A1Y1JV08_PLAGO</name>
<sequence>YKLKEKLRNNLKYDNDLVESVSLSYKTFEDSFFFYDRDIDAKTYNKVCHGLYNYSGDEELKILENLENVYKIIEELKYNPNYFTSCKKNYVEYMNSLKLCKYRSNNIFNSMLEKIENLYDKKCPMEKTQLDSPRLDTQGSEITEISSIVTASNTAETNALSVIETIKGVNIGTFSFISVILIA</sequence>
<organism evidence="1 2">
    <name type="scientific">Plasmodium gonderi</name>
    <dbReference type="NCBI Taxonomy" id="77519"/>
    <lineage>
        <taxon>Eukaryota</taxon>
        <taxon>Sar</taxon>
        <taxon>Alveolata</taxon>
        <taxon>Apicomplexa</taxon>
        <taxon>Aconoidasida</taxon>
        <taxon>Haemosporida</taxon>
        <taxon>Plasmodiidae</taxon>
        <taxon>Plasmodium</taxon>
        <taxon>Plasmodium (Plasmodium)</taxon>
    </lineage>
</organism>
<gene>
    <name evidence="1" type="ORF">PGO_003815</name>
</gene>